<dbReference type="EMBL" id="MIKG01000019">
    <property type="protein sequence ID" value="RAO72364.1"/>
    <property type="molecule type" value="Genomic_DNA"/>
</dbReference>
<proteinExistence type="predicted"/>
<feature type="region of interest" description="Disordered" evidence="1">
    <location>
        <begin position="486"/>
        <end position="533"/>
    </location>
</feature>
<feature type="region of interest" description="Disordered" evidence="1">
    <location>
        <begin position="25"/>
        <end position="110"/>
    </location>
</feature>
<name>A0A364L974_TALAM</name>
<dbReference type="Proteomes" id="UP000249363">
    <property type="component" value="Unassembled WGS sequence"/>
</dbReference>
<feature type="compositionally biased region" description="Low complexity" evidence="1">
    <location>
        <begin position="496"/>
        <end position="507"/>
    </location>
</feature>
<protein>
    <submittedName>
        <fullName evidence="2">Uncharacterized protein</fullName>
    </submittedName>
</protein>
<dbReference type="RefSeq" id="XP_040736878.1">
    <property type="nucleotide sequence ID" value="XM_040881174.1"/>
</dbReference>
<evidence type="ECO:0000313" key="3">
    <source>
        <dbReference type="Proteomes" id="UP000249363"/>
    </source>
</evidence>
<dbReference type="OrthoDB" id="3433125at2759"/>
<dbReference type="PANTHER" id="PTHR38887:SF1">
    <property type="entry name" value="RAS MODIFICATION PROTEIN ERF4"/>
    <property type="match status" value="1"/>
</dbReference>
<feature type="compositionally biased region" description="Basic and acidic residues" evidence="1">
    <location>
        <begin position="519"/>
        <end position="529"/>
    </location>
</feature>
<keyword evidence="3" id="KW-1185">Reference proteome</keyword>
<comment type="caution">
    <text evidence="2">The sequence shown here is derived from an EMBL/GenBank/DDBJ whole genome shotgun (WGS) entry which is preliminary data.</text>
</comment>
<dbReference type="PANTHER" id="PTHR38887">
    <property type="entry name" value="CHROMOSOME 21, WHOLE GENOME SHOTGUN SEQUENCE"/>
    <property type="match status" value="1"/>
</dbReference>
<dbReference type="InterPro" id="IPR053221">
    <property type="entry name" value="Burnettramic_acid_biosynth"/>
</dbReference>
<reference evidence="2 3" key="1">
    <citation type="journal article" date="2017" name="Biotechnol. Biofuels">
        <title>Differential beta-glucosidase expression as a function of carbon source availability in Talaromyces amestolkiae: a genomic and proteomic approach.</title>
        <authorList>
            <person name="de Eugenio L.I."/>
            <person name="Mendez-Liter J.A."/>
            <person name="Nieto-Dominguez M."/>
            <person name="Alonso L."/>
            <person name="Gil-Munoz J."/>
            <person name="Barriuso J."/>
            <person name="Prieto A."/>
            <person name="Martinez M.J."/>
        </authorList>
    </citation>
    <scope>NUCLEOTIDE SEQUENCE [LARGE SCALE GENOMIC DNA]</scope>
    <source>
        <strain evidence="2 3">CIB</strain>
    </source>
</reference>
<dbReference type="STRING" id="1196081.A0A364L974"/>
<gene>
    <name evidence="2" type="ORF">BHQ10_008376</name>
</gene>
<evidence type="ECO:0000256" key="1">
    <source>
        <dbReference type="SAM" id="MobiDB-lite"/>
    </source>
</evidence>
<feature type="compositionally biased region" description="Acidic residues" evidence="1">
    <location>
        <begin position="78"/>
        <end position="96"/>
    </location>
</feature>
<evidence type="ECO:0000313" key="2">
    <source>
        <dbReference type="EMBL" id="RAO72364.1"/>
    </source>
</evidence>
<sequence>MSSNGPIGKISQKVASGIAFATEVHQHNKAKKAARKQQELEGNAAQQIPPEDETRSIHTPTSPHEEKEREVSETPIQGDDDEREWELDEAQDELVEGSEPQQHKSKNGAANPDKVIAAFLSRHPLSITINPSAPPPSYEAATTTPQAAAGYKLEFPVVIPQRRPQSKKRGFIRAYAPDLANMGIDQATWLDFIETFNEASLANPWINALNLASIATNALPSAIGFAVSLAIMVATNIAMETQSRYRQNKALDKLNTEFFRPRGLYCLVMTWDSSATNSRTTNVDLNTVIQKTENTLGKMSHKFKYSSGTTSEFEFMQTAELVFPGLDYVASVPKEESQGLKNKMKRGKRFVDDYMDRKAQAKFAGENPDNLLTKGVNPTFASKYSDPNHPIHSGSIYSLVSLGRFNPPNFRNLQTRPQGAFGRRTGGSLITSVIDARLGGRQDAFGGRGARTDLLGRRDPYSRGGGGPIGGLFGLVSMAAQAVSERGQDSSRLASQQNGYQQQQLQQDSYVSENQNIGGRERPIPRARSDNGPLGIGRLLQQKVLYLMVVNMPTEEELAQARELSREWDMPN</sequence>
<dbReference type="GeneID" id="63797590"/>
<dbReference type="AlphaFoldDB" id="A0A364L974"/>
<feature type="compositionally biased region" description="Polar residues" evidence="1">
    <location>
        <begin position="508"/>
        <end position="517"/>
    </location>
</feature>
<accession>A0A364L974</accession>
<feature type="compositionally biased region" description="Basic and acidic residues" evidence="1">
    <location>
        <begin position="63"/>
        <end position="72"/>
    </location>
</feature>
<organism evidence="2 3">
    <name type="scientific">Talaromyces amestolkiae</name>
    <dbReference type="NCBI Taxonomy" id="1196081"/>
    <lineage>
        <taxon>Eukaryota</taxon>
        <taxon>Fungi</taxon>
        <taxon>Dikarya</taxon>
        <taxon>Ascomycota</taxon>
        <taxon>Pezizomycotina</taxon>
        <taxon>Eurotiomycetes</taxon>
        <taxon>Eurotiomycetidae</taxon>
        <taxon>Eurotiales</taxon>
        <taxon>Trichocomaceae</taxon>
        <taxon>Talaromyces</taxon>
        <taxon>Talaromyces sect. Talaromyces</taxon>
    </lineage>
</organism>